<name>A0A4C1W552_EUMVA</name>
<gene>
    <name evidence="2" type="ORF">EVAR_26578_1</name>
</gene>
<proteinExistence type="predicted"/>
<dbReference type="EMBL" id="BGZK01000477">
    <property type="protein sequence ID" value="GBP46133.1"/>
    <property type="molecule type" value="Genomic_DNA"/>
</dbReference>
<organism evidence="2 3">
    <name type="scientific">Eumeta variegata</name>
    <name type="common">Bagworm moth</name>
    <name type="synonym">Eumeta japonica</name>
    <dbReference type="NCBI Taxonomy" id="151549"/>
    <lineage>
        <taxon>Eukaryota</taxon>
        <taxon>Metazoa</taxon>
        <taxon>Ecdysozoa</taxon>
        <taxon>Arthropoda</taxon>
        <taxon>Hexapoda</taxon>
        <taxon>Insecta</taxon>
        <taxon>Pterygota</taxon>
        <taxon>Neoptera</taxon>
        <taxon>Endopterygota</taxon>
        <taxon>Lepidoptera</taxon>
        <taxon>Glossata</taxon>
        <taxon>Ditrysia</taxon>
        <taxon>Tineoidea</taxon>
        <taxon>Psychidae</taxon>
        <taxon>Oiketicinae</taxon>
        <taxon>Eumeta</taxon>
    </lineage>
</organism>
<feature type="compositionally biased region" description="Basic and acidic residues" evidence="1">
    <location>
        <begin position="267"/>
        <end position="281"/>
    </location>
</feature>
<accession>A0A4C1W552</accession>
<dbReference type="AlphaFoldDB" id="A0A4C1W552"/>
<keyword evidence="3" id="KW-1185">Reference proteome</keyword>
<protein>
    <submittedName>
        <fullName evidence="2">Uncharacterized protein</fullName>
    </submittedName>
</protein>
<feature type="region of interest" description="Disordered" evidence="1">
    <location>
        <begin position="125"/>
        <end position="162"/>
    </location>
</feature>
<evidence type="ECO:0000313" key="3">
    <source>
        <dbReference type="Proteomes" id="UP000299102"/>
    </source>
</evidence>
<reference evidence="2 3" key="1">
    <citation type="journal article" date="2019" name="Commun. Biol.">
        <title>The bagworm genome reveals a unique fibroin gene that provides high tensile strength.</title>
        <authorList>
            <person name="Kono N."/>
            <person name="Nakamura H."/>
            <person name="Ohtoshi R."/>
            <person name="Tomita M."/>
            <person name="Numata K."/>
            <person name="Arakawa K."/>
        </authorList>
    </citation>
    <scope>NUCLEOTIDE SEQUENCE [LARGE SCALE GENOMIC DNA]</scope>
</reference>
<feature type="region of interest" description="Disordered" evidence="1">
    <location>
        <begin position="258"/>
        <end position="287"/>
    </location>
</feature>
<sequence length="287" mass="30572">MKLSPRKPAPRVASLHEYTLLIQRISCGVAAINDGQRFHFQTSLFSRASQFDGWLATVSDAPLPLHFIGGASVAHVSCIHFNWGGVSMHFICICIGSLARGSSSPFLFMGVGTGRRTYILPHARASSRRGYDPDGSSGNVDEGGREAQPELHMQPTAGGRTLGDADRIKAARIGNPLGVDLTERACRSLIRLSTHPTAAARIARVSEPRPSTSSFCPRSRCQSGAYAEPPAGARIAAHAQPQVEGASGSMVGTQRGWEEGAAQAAHAADRWWSDAGGRRPDQGGTHR</sequence>
<evidence type="ECO:0000313" key="2">
    <source>
        <dbReference type="EMBL" id="GBP46133.1"/>
    </source>
</evidence>
<dbReference type="Proteomes" id="UP000299102">
    <property type="component" value="Unassembled WGS sequence"/>
</dbReference>
<evidence type="ECO:0000256" key="1">
    <source>
        <dbReference type="SAM" id="MobiDB-lite"/>
    </source>
</evidence>
<comment type="caution">
    <text evidence="2">The sequence shown here is derived from an EMBL/GenBank/DDBJ whole genome shotgun (WGS) entry which is preliminary data.</text>
</comment>